<dbReference type="InterPro" id="IPR013096">
    <property type="entry name" value="Cupin_2"/>
</dbReference>
<feature type="domain" description="Cupin type-2" evidence="1">
    <location>
        <begin position="118"/>
        <end position="185"/>
    </location>
</feature>
<dbReference type="Gene3D" id="2.60.120.10">
    <property type="entry name" value="Jelly Rolls"/>
    <property type="match status" value="1"/>
</dbReference>
<dbReference type="Gene3D" id="2.20.70.150">
    <property type="match status" value="1"/>
</dbReference>
<dbReference type="PANTHER" id="PTHR36156">
    <property type="entry name" value="SLR2101 PROTEIN"/>
    <property type="match status" value="1"/>
</dbReference>
<gene>
    <name evidence="2" type="ORF">OIDMADRAFT_23659</name>
</gene>
<dbReference type="InterPro" id="IPR014710">
    <property type="entry name" value="RmlC-like_jellyroll"/>
</dbReference>
<accession>A0A0C3E3H7</accession>
<reference evidence="3" key="2">
    <citation type="submission" date="2015-01" db="EMBL/GenBank/DDBJ databases">
        <title>Evolutionary Origins and Diversification of the Mycorrhizal Mutualists.</title>
        <authorList>
            <consortium name="DOE Joint Genome Institute"/>
            <consortium name="Mycorrhizal Genomics Consortium"/>
            <person name="Kohler A."/>
            <person name="Kuo A."/>
            <person name="Nagy L.G."/>
            <person name="Floudas D."/>
            <person name="Copeland A."/>
            <person name="Barry K.W."/>
            <person name="Cichocki N."/>
            <person name="Veneault-Fourrey C."/>
            <person name="LaButti K."/>
            <person name="Lindquist E.A."/>
            <person name="Lipzen A."/>
            <person name="Lundell T."/>
            <person name="Morin E."/>
            <person name="Murat C."/>
            <person name="Riley R."/>
            <person name="Ohm R."/>
            <person name="Sun H."/>
            <person name="Tunlid A."/>
            <person name="Henrissat B."/>
            <person name="Grigoriev I.V."/>
            <person name="Hibbett D.S."/>
            <person name="Martin F."/>
        </authorList>
    </citation>
    <scope>NUCLEOTIDE SEQUENCE [LARGE SCALE GENOMIC DNA]</scope>
    <source>
        <strain evidence="3">Zn</strain>
    </source>
</reference>
<dbReference type="OrthoDB" id="5840532at2759"/>
<evidence type="ECO:0000313" key="3">
    <source>
        <dbReference type="Proteomes" id="UP000054321"/>
    </source>
</evidence>
<dbReference type="AlphaFoldDB" id="A0A0C3E3H7"/>
<protein>
    <recommendedName>
        <fullName evidence="1">Cupin type-2 domain-containing protein</fullName>
    </recommendedName>
</protein>
<evidence type="ECO:0000259" key="1">
    <source>
        <dbReference type="Pfam" id="PF07883"/>
    </source>
</evidence>
<dbReference type="EMBL" id="KN832870">
    <property type="protein sequence ID" value="KIN08918.1"/>
    <property type="molecule type" value="Genomic_DNA"/>
</dbReference>
<organism evidence="2 3">
    <name type="scientific">Oidiodendron maius (strain Zn)</name>
    <dbReference type="NCBI Taxonomy" id="913774"/>
    <lineage>
        <taxon>Eukaryota</taxon>
        <taxon>Fungi</taxon>
        <taxon>Dikarya</taxon>
        <taxon>Ascomycota</taxon>
        <taxon>Pezizomycotina</taxon>
        <taxon>Leotiomycetes</taxon>
        <taxon>Leotiomycetes incertae sedis</taxon>
        <taxon>Myxotrichaceae</taxon>
        <taxon>Oidiodendron</taxon>
    </lineage>
</organism>
<dbReference type="InterPro" id="IPR011051">
    <property type="entry name" value="RmlC_Cupin_sf"/>
</dbReference>
<dbReference type="InParanoid" id="A0A0C3E3H7"/>
<dbReference type="CDD" id="cd02231">
    <property type="entry name" value="cupin_BLL6423-like"/>
    <property type="match status" value="1"/>
</dbReference>
<sequence>MILLMKNLTMTTNHTNDPAASPSPLRRIVTGHSSTGKAIVTNDDVLCPVNFFDPSSLASSTDFGLTLLFRSEAEASSTDDSKTIASPASISISNTVPFRDPYKTAMQIVEPGHVNWRLLDLPPHSTAPLHRTTSVDLGVVLKGEVVLELDDGVERILKEHDSIVQRGTIHAWHNRTDSSVRMMFIILPSDAVISHDGQALDDVGIEV</sequence>
<dbReference type="HOGENOM" id="CLU_096188_2_2_1"/>
<proteinExistence type="predicted"/>
<dbReference type="SUPFAM" id="SSF51182">
    <property type="entry name" value="RmlC-like cupins"/>
    <property type="match status" value="1"/>
</dbReference>
<name>A0A0C3E3H7_OIDMZ</name>
<dbReference type="STRING" id="913774.A0A0C3E3H7"/>
<dbReference type="Proteomes" id="UP000054321">
    <property type="component" value="Unassembled WGS sequence"/>
</dbReference>
<dbReference type="InterPro" id="IPR047142">
    <property type="entry name" value="OryJ/VirC-like"/>
</dbReference>
<dbReference type="PANTHER" id="PTHR36156:SF2">
    <property type="entry name" value="CUPIN TYPE-2 DOMAIN-CONTAINING PROTEIN"/>
    <property type="match status" value="1"/>
</dbReference>
<keyword evidence="3" id="KW-1185">Reference proteome</keyword>
<evidence type="ECO:0000313" key="2">
    <source>
        <dbReference type="EMBL" id="KIN08918.1"/>
    </source>
</evidence>
<dbReference type="Pfam" id="PF07883">
    <property type="entry name" value="Cupin_2"/>
    <property type="match status" value="1"/>
</dbReference>
<reference evidence="2 3" key="1">
    <citation type="submission" date="2014-04" db="EMBL/GenBank/DDBJ databases">
        <authorList>
            <consortium name="DOE Joint Genome Institute"/>
            <person name="Kuo A."/>
            <person name="Martino E."/>
            <person name="Perotto S."/>
            <person name="Kohler A."/>
            <person name="Nagy L.G."/>
            <person name="Floudas D."/>
            <person name="Copeland A."/>
            <person name="Barry K.W."/>
            <person name="Cichocki N."/>
            <person name="Veneault-Fourrey C."/>
            <person name="LaButti K."/>
            <person name="Lindquist E.A."/>
            <person name="Lipzen A."/>
            <person name="Lundell T."/>
            <person name="Morin E."/>
            <person name="Murat C."/>
            <person name="Sun H."/>
            <person name="Tunlid A."/>
            <person name="Henrissat B."/>
            <person name="Grigoriev I.V."/>
            <person name="Hibbett D.S."/>
            <person name="Martin F."/>
            <person name="Nordberg H.P."/>
            <person name="Cantor M.N."/>
            <person name="Hua S.X."/>
        </authorList>
    </citation>
    <scope>NUCLEOTIDE SEQUENCE [LARGE SCALE GENOMIC DNA]</scope>
    <source>
        <strain evidence="2 3">Zn</strain>
    </source>
</reference>